<accession>A0A8J3YWR6</accession>
<proteinExistence type="predicted"/>
<keyword evidence="2" id="KW-1185">Reference proteome</keyword>
<dbReference type="AlphaFoldDB" id="A0A8J3YWR6"/>
<dbReference type="EMBL" id="BOPF01000064">
    <property type="protein sequence ID" value="GIJ52112.1"/>
    <property type="molecule type" value="Genomic_DNA"/>
</dbReference>
<evidence type="ECO:0000313" key="1">
    <source>
        <dbReference type="EMBL" id="GIJ52112.1"/>
    </source>
</evidence>
<sequence>MDYYLIPSRRALVVEEFTFGADHTAAALDCAAWSAADGWWSSAVLAKQLCAEPALAVAVTREAAAANYPGVLPSEDHLRGYFTDPLPLSVAPPLRLRPDAPPIYRVLFAGDAAGAPTVVGDEHHSVELRELHTLHAWAVDVTVLSPHAPPVGPVLRQVIQAMRHNGFLPVTVELLG</sequence>
<dbReference type="Proteomes" id="UP000619260">
    <property type="component" value="Unassembled WGS sequence"/>
</dbReference>
<gene>
    <name evidence="1" type="ORF">Val02_89980</name>
</gene>
<evidence type="ECO:0000313" key="2">
    <source>
        <dbReference type="Proteomes" id="UP000619260"/>
    </source>
</evidence>
<dbReference type="RefSeq" id="WP_203905508.1">
    <property type="nucleotide sequence ID" value="NZ_BOPF01000064.1"/>
</dbReference>
<protein>
    <submittedName>
        <fullName evidence="1">Uncharacterized protein</fullName>
    </submittedName>
</protein>
<reference evidence="1" key="1">
    <citation type="submission" date="2021-01" db="EMBL/GenBank/DDBJ databases">
        <title>Whole genome shotgun sequence of Virgisporangium aliadipatigenens NBRC 105644.</title>
        <authorList>
            <person name="Komaki H."/>
            <person name="Tamura T."/>
        </authorList>
    </citation>
    <scope>NUCLEOTIDE SEQUENCE</scope>
    <source>
        <strain evidence="1">NBRC 105644</strain>
    </source>
</reference>
<comment type="caution">
    <text evidence="1">The sequence shown here is derived from an EMBL/GenBank/DDBJ whole genome shotgun (WGS) entry which is preliminary data.</text>
</comment>
<organism evidence="1 2">
    <name type="scientific">Virgisporangium aliadipatigenens</name>
    <dbReference type="NCBI Taxonomy" id="741659"/>
    <lineage>
        <taxon>Bacteria</taxon>
        <taxon>Bacillati</taxon>
        <taxon>Actinomycetota</taxon>
        <taxon>Actinomycetes</taxon>
        <taxon>Micromonosporales</taxon>
        <taxon>Micromonosporaceae</taxon>
        <taxon>Virgisporangium</taxon>
    </lineage>
</organism>
<name>A0A8J3YWR6_9ACTN</name>